<evidence type="ECO:0000313" key="2">
    <source>
        <dbReference type="EMBL" id="KAF5789078.1"/>
    </source>
</evidence>
<protein>
    <submittedName>
        <fullName evidence="3">Uncharacterized protein</fullName>
    </submittedName>
</protein>
<evidence type="ECO:0000313" key="3">
    <source>
        <dbReference type="EMBL" id="OTG13695.1"/>
    </source>
</evidence>
<sequence length="133" mass="14481">MRNRGVPAIANSILNAIELDTAIAAMIDASRAAGHGGGYLECAQHVEEVFGQQFDTHHCSVTDQANSMLSRTEEVYDHLSLPVMELVTDALKHDDWCTWLKSILDPPETVELTDEEEEASGDGDGDGDGDCYE</sequence>
<feature type="region of interest" description="Disordered" evidence="1">
    <location>
        <begin position="108"/>
        <end position="133"/>
    </location>
</feature>
<reference evidence="2" key="3">
    <citation type="submission" date="2020-06" db="EMBL/GenBank/DDBJ databases">
        <title>Helianthus annuus Genome sequencing and assembly Release 2.</title>
        <authorList>
            <person name="Gouzy J."/>
            <person name="Langlade N."/>
            <person name="Munos S."/>
        </authorList>
    </citation>
    <scope>NUCLEOTIDE SEQUENCE</scope>
    <source>
        <tissue evidence="2">Leaves</tissue>
    </source>
</reference>
<evidence type="ECO:0000256" key="1">
    <source>
        <dbReference type="SAM" id="MobiDB-lite"/>
    </source>
</evidence>
<dbReference type="InParanoid" id="A0A251TRD6"/>
<dbReference type="EMBL" id="CM007898">
    <property type="protein sequence ID" value="OTG13695.1"/>
    <property type="molecule type" value="Genomic_DNA"/>
</dbReference>
<dbReference type="AlphaFoldDB" id="A0A251TRD6"/>
<gene>
    <name evidence="3" type="ORF">HannXRQ_Chr09g0241001</name>
    <name evidence="2" type="ORF">HanXRQr2_Chr09g0366611</name>
</gene>
<feature type="compositionally biased region" description="Acidic residues" evidence="1">
    <location>
        <begin position="111"/>
        <end position="133"/>
    </location>
</feature>
<organism evidence="3 4">
    <name type="scientific">Helianthus annuus</name>
    <name type="common">Common sunflower</name>
    <dbReference type="NCBI Taxonomy" id="4232"/>
    <lineage>
        <taxon>Eukaryota</taxon>
        <taxon>Viridiplantae</taxon>
        <taxon>Streptophyta</taxon>
        <taxon>Embryophyta</taxon>
        <taxon>Tracheophyta</taxon>
        <taxon>Spermatophyta</taxon>
        <taxon>Magnoliopsida</taxon>
        <taxon>eudicotyledons</taxon>
        <taxon>Gunneridae</taxon>
        <taxon>Pentapetalae</taxon>
        <taxon>asterids</taxon>
        <taxon>campanulids</taxon>
        <taxon>Asterales</taxon>
        <taxon>Asteraceae</taxon>
        <taxon>Asteroideae</taxon>
        <taxon>Heliantheae alliance</taxon>
        <taxon>Heliantheae</taxon>
        <taxon>Helianthus</taxon>
    </lineage>
</organism>
<dbReference type="Gramene" id="mRNA:HanXRQr2_Chr09g0366611">
    <property type="protein sequence ID" value="mRNA:HanXRQr2_Chr09g0366611"/>
    <property type="gene ID" value="HanXRQr2_Chr09g0366611"/>
</dbReference>
<evidence type="ECO:0000313" key="4">
    <source>
        <dbReference type="Proteomes" id="UP000215914"/>
    </source>
</evidence>
<accession>A0A251TRD6</accession>
<reference evidence="2 4" key="1">
    <citation type="journal article" date="2017" name="Nature">
        <title>The sunflower genome provides insights into oil metabolism, flowering and Asterid evolution.</title>
        <authorList>
            <person name="Badouin H."/>
            <person name="Gouzy J."/>
            <person name="Grassa C.J."/>
            <person name="Murat F."/>
            <person name="Staton S.E."/>
            <person name="Cottret L."/>
            <person name="Lelandais-Briere C."/>
            <person name="Owens G.L."/>
            <person name="Carrere S."/>
            <person name="Mayjonade B."/>
            <person name="Legrand L."/>
            <person name="Gill N."/>
            <person name="Kane N.C."/>
            <person name="Bowers J.E."/>
            <person name="Hubner S."/>
            <person name="Bellec A."/>
            <person name="Berard A."/>
            <person name="Berges H."/>
            <person name="Blanchet N."/>
            <person name="Boniface M.C."/>
            <person name="Brunel D."/>
            <person name="Catrice O."/>
            <person name="Chaidir N."/>
            <person name="Claudel C."/>
            <person name="Donnadieu C."/>
            <person name="Faraut T."/>
            <person name="Fievet G."/>
            <person name="Helmstetter N."/>
            <person name="King M."/>
            <person name="Knapp S.J."/>
            <person name="Lai Z."/>
            <person name="Le Paslier M.C."/>
            <person name="Lippi Y."/>
            <person name="Lorenzon L."/>
            <person name="Mandel J.R."/>
            <person name="Marage G."/>
            <person name="Marchand G."/>
            <person name="Marquand E."/>
            <person name="Bret-Mestries E."/>
            <person name="Morien E."/>
            <person name="Nambeesan S."/>
            <person name="Nguyen T."/>
            <person name="Pegot-Espagnet P."/>
            <person name="Pouilly N."/>
            <person name="Raftis F."/>
            <person name="Sallet E."/>
            <person name="Schiex T."/>
            <person name="Thomas J."/>
            <person name="Vandecasteele C."/>
            <person name="Vares D."/>
            <person name="Vear F."/>
            <person name="Vautrin S."/>
            <person name="Crespi M."/>
            <person name="Mangin B."/>
            <person name="Burke J.M."/>
            <person name="Salse J."/>
            <person name="Munos S."/>
            <person name="Vincourt P."/>
            <person name="Rieseberg L.H."/>
            <person name="Langlade N.B."/>
        </authorList>
    </citation>
    <scope>NUCLEOTIDE SEQUENCE [LARGE SCALE GENOMIC DNA]</scope>
    <source>
        <strain evidence="4">cv. SF193</strain>
        <tissue evidence="2">Leaves</tissue>
    </source>
</reference>
<reference evidence="3" key="2">
    <citation type="submission" date="2017-02" db="EMBL/GenBank/DDBJ databases">
        <title>Sunflower complete genome.</title>
        <authorList>
            <person name="Langlade N."/>
            <person name="Munos S."/>
        </authorList>
    </citation>
    <scope>NUCLEOTIDE SEQUENCE [LARGE SCALE GENOMIC DNA]</scope>
    <source>
        <tissue evidence="3">Leaves</tissue>
    </source>
</reference>
<proteinExistence type="predicted"/>
<dbReference type="Proteomes" id="UP000215914">
    <property type="component" value="Chromosome 9"/>
</dbReference>
<keyword evidence="4" id="KW-1185">Reference proteome</keyword>
<dbReference type="EMBL" id="MNCJ02000324">
    <property type="protein sequence ID" value="KAF5789078.1"/>
    <property type="molecule type" value="Genomic_DNA"/>
</dbReference>
<name>A0A251TRD6_HELAN</name>